<keyword evidence="3" id="KW-1185">Reference proteome</keyword>
<dbReference type="GO" id="GO:0004114">
    <property type="term" value="F:3',5'-cyclic-nucleotide phosphodiesterase activity"/>
    <property type="evidence" value="ECO:0007669"/>
    <property type="project" value="UniProtKB-EC"/>
</dbReference>
<sequence length="251" mass="27298">MRLEVLGASGGIGGDCRTTALRVDDDLLLDCGTGVGDLPLSALVAIDHVLLSHAHLDHVALLPMLADVRVGRRTEPLAVYALPETLAAVRECLFNGRLWPDYTSPAMPYVHLRPVAYGCPIELDGRRFTPLPVRHAVPAAAWRLDSGSASLVFSGDTTYSEAFWNELAAIPNLRHLIIETTFLNDNEDGCEASGHTNARRLARGLARLARPVVVHVTHMEPGREADIWAEVLTACAGFAPRRLERGQVITF</sequence>
<dbReference type="SMART" id="SM00849">
    <property type="entry name" value="Lactamase_B"/>
    <property type="match status" value="1"/>
</dbReference>
<dbReference type="InterPro" id="IPR001279">
    <property type="entry name" value="Metallo-B-lactamas"/>
</dbReference>
<dbReference type="EMBL" id="JBAJEX010000010">
    <property type="protein sequence ID" value="MEO1767733.1"/>
    <property type="molecule type" value="Genomic_DNA"/>
</dbReference>
<evidence type="ECO:0000313" key="3">
    <source>
        <dbReference type="Proteomes" id="UP001482231"/>
    </source>
</evidence>
<dbReference type="Proteomes" id="UP001482231">
    <property type="component" value="Unassembled WGS sequence"/>
</dbReference>
<proteinExistence type="predicted"/>
<dbReference type="SUPFAM" id="SSF56281">
    <property type="entry name" value="Metallo-hydrolase/oxidoreductase"/>
    <property type="match status" value="1"/>
</dbReference>
<dbReference type="PANTHER" id="PTHR11203">
    <property type="entry name" value="CLEAVAGE AND POLYADENYLATION SPECIFICITY FACTOR FAMILY MEMBER"/>
    <property type="match status" value="1"/>
</dbReference>
<evidence type="ECO:0000313" key="2">
    <source>
        <dbReference type="EMBL" id="MEO1767733.1"/>
    </source>
</evidence>
<dbReference type="InterPro" id="IPR050698">
    <property type="entry name" value="MBL"/>
</dbReference>
<accession>A0ABV0EJK5</accession>
<dbReference type="InterPro" id="IPR000396">
    <property type="entry name" value="Pdiesterase2"/>
</dbReference>
<dbReference type="PANTHER" id="PTHR11203:SF37">
    <property type="entry name" value="INTEGRATOR COMPLEX SUBUNIT 11"/>
    <property type="match status" value="1"/>
</dbReference>
<dbReference type="Pfam" id="PF12706">
    <property type="entry name" value="Lactamase_B_2"/>
    <property type="match status" value="1"/>
</dbReference>
<reference evidence="2 3" key="1">
    <citation type="submission" date="2024-02" db="EMBL/GenBank/DDBJ databases">
        <title>New thermophilic sulfur-oxidizing bacteria from a hot springs of the Uzon caldera (Kamchatka, Russia).</title>
        <authorList>
            <person name="Dukat A.M."/>
            <person name="Elcheninov A.G."/>
            <person name="Frolov E.N."/>
        </authorList>
    </citation>
    <scope>NUCLEOTIDE SEQUENCE [LARGE SCALE GENOMIC DNA]</scope>
    <source>
        <strain evidence="2 3">AK1</strain>
    </source>
</reference>
<organism evidence="2 3">
    <name type="scientific">Thiobacter aerophilum</name>
    <dbReference type="NCBI Taxonomy" id="3121275"/>
    <lineage>
        <taxon>Bacteria</taxon>
        <taxon>Pseudomonadati</taxon>
        <taxon>Pseudomonadota</taxon>
        <taxon>Betaproteobacteria</taxon>
        <taxon>Burkholderiales</taxon>
        <taxon>Thiobacteraceae</taxon>
        <taxon>Thiobacter</taxon>
    </lineage>
</organism>
<keyword evidence="2" id="KW-0378">Hydrolase</keyword>
<evidence type="ECO:0000259" key="1">
    <source>
        <dbReference type="SMART" id="SM00849"/>
    </source>
</evidence>
<gene>
    <name evidence="2" type="ORF">V6E02_10970</name>
</gene>
<name>A0ABV0EJK5_9BURK</name>
<feature type="domain" description="Metallo-beta-lactamase" evidence="1">
    <location>
        <begin position="15"/>
        <end position="218"/>
    </location>
</feature>
<dbReference type="RefSeq" id="WP_347308844.1">
    <property type="nucleotide sequence ID" value="NZ_JBAJEX010000010.1"/>
</dbReference>
<dbReference type="Gene3D" id="3.60.15.10">
    <property type="entry name" value="Ribonuclease Z/Hydroxyacylglutathione hydrolase-like"/>
    <property type="match status" value="1"/>
</dbReference>
<dbReference type="CDD" id="cd07735">
    <property type="entry name" value="class_II_PDE_MBL-fold"/>
    <property type="match status" value="1"/>
</dbReference>
<protein>
    <submittedName>
        <fullName evidence="2">3',5'-cyclic-nucleotide phosphodiesterase</fullName>
        <ecNumber evidence="2">3.1.4.17</ecNumber>
    </submittedName>
</protein>
<dbReference type="EC" id="3.1.4.17" evidence="2"/>
<comment type="caution">
    <text evidence="2">The sequence shown here is derived from an EMBL/GenBank/DDBJ whole genome shotgun (WGS) entry which is preliminary data.</text>
</comment>
<dbReference type="InterPro" id="IPR036866">
    <property type="entry name" value="RibonucZ/Hydroxyglut_hydro"/>
</dbReference>